<feature type="transmembrane region" description="Helical" evidence="1">
    <location>
        <begin position="61"/>
        <end position="79"/>
    </location>
</feature>
<dbReference type="Proteomes" id="UP000298517">
    <property type="component" value="Unassembled WGS sequence"/>
</dbReference>
<organism evidence="3 4">
    <name type="scientific">Gramella jeungdoensis</name>
    <dbReference type="NCBI Taxonomy" id="708091"/>
    <lineage>
        <taxon>Bacteria</taxon>
        <taxon>Pseudomonadati</taxon>
        <taxon>Bacteroidota</taxon>
        <taxon>Flavobacteriia</taxon>
        <taxon>Flavobacteriales</taxon>
        <taxon>Flavobacteriaceae</taxon>
        <taxon>Christiangramia</taxon>
    </lineage>
</organism>
<dbReference type="InterPro" id="IPR007492">
    <property type="entry name" value="LytTR_DNA-bd_dom"/>
</dbReference>
<keyword evidence="1" id="KW-0812">Transmembrane</keyword>
<evidence type="ECO:0000259" key="2">
    <source>
        <dbReference type="SMART" id="SM00850"/>
    </source>
</evidence>
<dbReference type="OrthoDB" id="1118393at2"/>
<dbReference type="GO" id="GO:0003677">
    <property type="term" value="F:DNA binding"/>
    <property type="evidence" value="ECO:0007669"/>
    <property type="project" value="InterPro"/>
</dbReference>
<dbReference type="Gene3D" id="2.40.50.1020">
    <property type="entry name" value="LytTr DNA-binding domain"/>
    <property type="match status" value="1"/>
</dbReference>
<keyword evidence="1" id="KW-0472">Membrane</keyword>
<dbReference type="AlphaFoldDB" id="A0A4Y8AZB3"/>
<reference evidence="3 4" key="1">
    <citation type="journal article" date="2011" name="J. Microbiol.">
        <title>Gramella jeungdoensis sp. nov., isolated from a solar saltern in Korea.</title>
        <authorList>
            <person name="Joung Y."/>
            <person name="Kim H."/>
            <person name="Jang T."/>
            <person name="Ahn T.S."/>
            <person name="Joh K."/>
        </authorList>
    </citation>
    <scope>NUCLEOTIDE SEQUENCE [LARGE SCALE GENOMIC DNA]</scope>
    <source>
        <strain evidence="3 4">KCTC 23123</strain>
    </source>
</reference>
<gene>
    <name evidence="3" type="ORF">E2488_04715</name>
</gene>
<name>A0A4Y8AZB3_9FLAO</name>
<evidence type="ECO:0000313" key="3">
    <source>
        <dbReference type="EMBL" id="TEW77154.1"/>
    </source>
</evidence>
<proteinExistence type="predicted"/>
<dbReference type="Pfam" id="PF04397">
    <property type="entry name" value="LytTR"/>
    <property type="match status" value="1"/>
</dbReference>
<dbReference type="EMBL" id="SNQI01000001">
    <property type="protein sequence ID" value="TEW77154.1"/>
    <property type="molecule type" value="Genomic_DNA"/>
</dbReference>
<dbReference type="SMART" id="SM00850">
    <property type="entry name" value="LytTR"/>
    <property type="match status" value="1"/>
</dbReference>
<accession>A0A4Y8AZB3</accession>
<keyword evidence="4" id="KW-1185">Reference proteome</keyword>
<evidence type="ECO:0000256" key="1">
    <source>
        <dbReference type="SAM" id="Phobius"/>
    </source>
</evidence>
<protein>
    <recommendedName>
        <fullName evidence="2">HTH LytTR-type domain-containing protein</fullName>
    </recommendedName>
</protein>
<sequence>MIGFFRTVLNKLSDDKCYFKFLPLIFSFISGFSIFYFLYIFNAYGIQKGLSYSGHSLLFRSISFGLLTFTYLTIFEILLKPKLSVTGFGYSCIWYIGLIFLGSQLTFILFNFFWNWQELNMKSYLLIILEFPLMMIFPLFFYLGLKSIIKSRSQEENYLLFQSENGKDNLKIRKRDFLYAESLGNYISVVFLTKNKSNKHLIRKRLKVLELELKTIPEIERSHRSYLVNRLNIRSIKQSKAKLHVEIGSAIIPISKQYKDSFLS</sequence>
<feature type="transmembrane region" description="Helical" evidence="1">
    <location>
        <begin position="91"/>
        <end position="112"/>
    </location>
</feature>
<comment type="caution">
    <text evidence="3">The sequence shown here is derived from an EMBL/GenBank/DDBJ whole genome shotgun (WGS) entry which is preliminary data.</text>
</comment>
<feature type="transmembrane region" description="Helical" evidence="1">
    <location>
        <begin position="124"/>
        <end position="145"/>
    </location>
</feature>
<dbReference type="RefSeq" id="WP_134247161.1">
    <property type="nucleotide sequence ID" value="NZ_SNQI01000001.1"/>
</dbReference>
<evidence type="ECO:0000313" key="4">
    <source>
        <dbReference type="Proteomes" id="UP000298517"/>
    </source>
</evidence>
<keyword evidence="1" id="KW-1133">Transmembrane helix</keyword>
<feature type="domain" description="HTH LytTR-type" evidence="2">
    <location>
        <begin position="167"/>
        <end position="264"/>
    </location>
</feature>
<feature type="transmembrane region" description="Helical" evidence="1">
    <location>
        <begin position="21"/>
        <end position="41"/>
    </location>
</feature>